<evidence type="ECO:0000313" key="2">
    <source>
        <dbReference type="EMBL" id="KAF2135293.1"/>
    </source>
</evidence>
<dbReference type="AlphaFoldDB" id="A0A6A6AVS6"/>
<proteinExistence type="predicted"/>
<dbReference type="RefSeq" id="XP_033391012.1">
    <property type="nucleotide sequence ID" value="XM_033545917.1"/>
</dbReference>
<dbReference type="EMBL" id="ML995606">
    <property type="protein sequence ID" value="KAF2135293.1"/>
    <property type="molecule type" value="Genomic_DNA"/>
</dbReference>
<dbReference type="Proteomes" id="UP000799438">
    <property type="component" value="Unassembled WGS sequence"/>
</dbReference>
<feature type="compositionally biased region" description="Basic residues" evidence="1">
    <location>
        <begin position="247"/>
        <end position="257"/>
    </location>
</feature>
<evidence type="ECO:0000313" key="3">
    <source>
        <dbReference type="Proteomes" id="UP000799438"/>
    </source>
</evidence>
<feature type="region of interest" description="Disordered" evidence="1">
    <location>
        <begin position="240"/>
        <end position="269"/>
    </location>
</feature>
<evidence type="ECO:0000256" key="1">
    <source>
        <dbReference type="SAM" id="MobiDB-lite"/>
    </source>
</evidence>
<accession>A0A6A6AVS6</accession>
<name>A0A6A6AVS6_9PEZI</name>
<reference evidence="2" key="1">
    <citation type="journal article" date="2020" name="Stud. Mycol.">
        <title>101 Dothideomycetes genomes: a test case for predicting lifestyles and emergence of pathogens.</title>
        <authorList>
            <person name="Haridas S."/>
            <person name="Albert R."/>
            <person name="Binder M."/>
            <person name="Bloem J."/>
            <person name="Labutti K."/>
            <person name="Salamov A."/>
            <person name="Andreopoulos B."/>
            <person name="Baker S."/>
            <person name="Barry K."/>
            <person name="Bills G."/>
            <person name="Bluhm B."/>
            <person name="Cannon C."/>
            <person name="Castanera R."/>
            <person name="Culley D."/>
            <person name="Daum C."/>
            <person name="Ezra D."/>
            <person name="Gonzalez J."/>
            <person name="Henrissat B."/>
            <person name="Kuo A."/>
            <person name="Liang C."/>
            <person name="Lipzen A."/>
            <person name="Lutzoni F."/>
            <person name="Magnuson J."/>
            <person name="Mondo S."/>
            <person name="Nolan M."/>
            <person name="Ohm R."/>
            <person name="Pangilinan J."/>
            <person name="Park H.-J."/>
            <person name="Ramirez L."/>
            <person name="Alfaro M."/>
            <person name="Sun H."/>
            <person name="Tritt A."/>
            <person name="Yoshinaga Y."/>
            <person name="Zwiers L.-H."/>
            <person name="Turgeon B."/>
            <person name="Goodwin S."/>
            <person name="Spatafora J."/>
            <person name="Crous P."/>
            <person name="Grigoriev I."/>
        </authorList>
    </citation>
    <scope>NUCLEOTIDE SEQUENCE</scope>
    <source>
        <strain evidence="2">CBS 121167</strain>
    </source>
</reference>
<organism evidence="2 3">
    <name type="scientific">Aplosporella prunicola CBS 121167</name>
    <dbReference type="NCBI Taxonomy" id="1176127"/>
    <lineage>
        <taxon>Eukaryota</taxon>
        <taxon>Fungi</taxon>
        <taxon>Dikarya</taxon>
        <taxon>Ascomycota</taxon>
        <taxon>Pezizomycotina</taxon>
        <taxon>Dothideomycetes</taxon>
        <taxon>Dothideomycetes incertae sedis</taxon>
        <taxon>Botryosphaeriales</taxon>
        <taxon>Aplosporellaceae</taxon>
        <taxon>Aplosporella</taxon>
    </lineage>
</organism>
<keyword evidence="3" id="KW-1185">Reference proteome</keyword>
<protein>
    <submittedName>
        <fullName evidence="2">Uncharacterized protein</fullName>
    </submittedName>
</protein>
<gene>
    <name evidence="2" type="ORF">K452DRAFT_35488</name>
</gene>
<sequence>MANSAEFLAAAPPRPDWQPIGVDARCDSIPSSPPPLLHQPPEQPCASWQALDKLTGLRIVASAPFWPLDRGSQQLRGCPLDALCTAADAPDDAGRASCLEVRMGNRHTLTSPAGGSSSWGLLTWLWEIVDEIGFTRSCNKNHVTLSSCMRGKKVRCKREKKRREREKRSNKRTVCLSGRRVCGQSNCSGLLSAWQARWRTSPLPKRTSGMTFLSERRCFFVSRLRALRALRAQPCARVPLSPSFSRPRQHRQRHPDKAKKEPTDLTASPKSAVWTMAAGAHFLVSHRPSVLLIIPPNFRFRPR</sequence>
<dbReference type="GeneID" id="54303423"/>